<dbReference type="PROSITE" id="PS51257">
    <property type="entry name" value="PROKAR_LIPOPROTEIN"/>
    <property type="match status" value="1"/>
</dbReference>
<evidence type="ECO:0000313" key="3">
    <source>
        <dbReference type="Proteomes" id="UP000253961"/>
    </source>
</evidence>
<dbReference type="OrthoDB" id="9816036at2"/>
<sequence length="239" mass="27048">MTSKIESLEEYISLISGTYSCGHHVFRGVSNAQHKLIPSVGRNPHYSDRDEIELFEQFKRRAHSTVVSQLKNDWDWLAVAQHHGLPTRLLDWTSSPLVALYFATKPRIVNYAIEPCSPNGGCVSVLHFCNYIDTKGHENPFQYPTVGVFQPPHIATRITGQAGLFTIQPSPNEELTFVKDKTLPDEIERIEFDQSAAAHIQGQLFKMGIREDMLFPDLDGYANGIRINEILGAHHYKQC</sequence>
<organism evidence="2 3">
    <name type="scientific">Pedobacter chinensis</name>
    <dbReference type="NCBI Taxonomy" id="2282421"/>
    <lineage>
        <taxon>Bacteria</taxon>
        <taxon>Pseudomonadati</taxon>
        <taxon>Bacteroidota</taxon>
        <taxon>Sphingobacteriia</taxon>
        <taxon>Sphingobacteriales</taxon>
        <taxon>Sphingobacteriaceae</taxon>
        <taxon>Pedobacter</taxon>
    </lineage>
</organism>
<comment type="caution">
    <text evidence="2">The sequence shown here is derived from an EMBL/GenBank/DDBJ whole genome shotgun (WGS) entry which is preliminary data.</text>
</comment>
<dbReference type="Proteomes" id="UP000253961">
    <property type="component" value="Unassembled WGS sequence"/>
</dbReference>
<name>A0A369PPZ1_9SPHI</name>
<dbReference type="InterPro" id="IPR014966">
    <property type="entry name" value="FRG-dom"/>
</dbReference>
<evidence type="ECO:0000313" key="2">
    <source>
        <dbReference type="EMBL" id="RDC54624.1"/>
    </source>
</evidence>
<accession>A0A369PPZ1</accession>
<reference evidence="2 3" key="1">
    <citation type="submission" date="2018-07" db="EMBL/GenBank/DDBJ databases">
        <title>Pedobacter sp. nov., isolated from soil.</title>
        <authorList>
            <person name="Zhou L.Y."/>
            <person name="Du Z.J."/>
        </authorList>
    </citation>
    <scope>NUCLEOTIDE SEQUENCE [LARGE SCALE GENOMIC DNA]</scope>
    <source>
        <strain evidence="2 3">JDX94</strain>
    </source>
</reference>
<dbReference type="EMBL" id="QPKV01000012">
    <property type="protein sequence ID" value="RDC54624.1"/>
    <property type="molecule type" value="Genomic_DNA"/>
</dbReference>
<dbReference type="RefSeq" id="WP_056095179.1">
    <property type="nucleotide sequence ID" value="NZ_QPKV01000012.1"/>
</dbReference>
<evidence type="ECO:0000259" key="1">
    <source>
        <dbReference type="SMART" id="SM00901"/>
    </source>
</evidence>
<gene>
    <name evidence="2" type="ORF">DU508_20600</name>
</gene>
<dbReference type="SMART" id="SM00901">
    <property type="entry name" value="FRG"/>
    <property type="match status" value="1"/>
</dbReference>
<dbReference type="Pfam" id="PF08867">
    <property type="entry name" value="FRG"/>
    <property type="match status" value="1"/>
</dbReference>
<proteinExistence type="predicted"/>
<dbReference type="AlphaFoldDB" id="A0A369PPZ1"/>
<keyword evidence="3" id="KW-1185">Reference proteome</keyword>
<protein>
    <submittedName>
        <fullName evidence="2">FRG domain-containing protein</fullName>
    </submittedName>
</protein>
<feature type="domain" description="FRG" evidence="1">
    <location>
        <begin position="20"/>
        <end position="124"/>
    </location>
</feature>